<keyword evidence="7" id="KW-1185">Reference proteome</keyword>
<dbReference type="SMART" id="SM01359">
    <property type="entry name" value="A2M_N_2"/>
    <property type="match status" value="1"/>
</dbReference>
<dbReference type="InterPro" id="IPR041246">
    <property type="entry name" value="Bact_MG10"/>
</dbReference>
<dbReference type="Pfam" id="PF17973">
    <property type="entry name" value="bMG10"/>
    <property type="match status" value="1"/>
</dbReference>
<evidence type="ECO:0000256" key="2">
    <source>
        <dbReference type="SAM" id="MobiDB-lite"/>
    </source>
</evidence>
<sequence length="1984" mass="213548">MYRIRAMVLAWVLCVSPAWAAQIVQFAPQGKVARIESVKLAFDADVVAFGDGQAPAPVDVSCDDPGIKGEGRWLDARRWTYVFSAAPGPGVSCTARVRPEFRTLANEALEGKASFAFQTGGPVVLDTRPYGSTIDEDQVFALHFNGAVDAGSLLANTRCVVEGLGEAVPLRLVTGEARKAILKAIYYSRDGLMDTAALQLLQCKRRLPAEARVQLKVGPGVAAASAGRTAAASSQAEVFDYKVRAAFKAAFSCQRENSSMPCTPVSSLNLEFSAPIARADARRIRLKTPSRELPPTLGGGDGERGDVSRVRFDGPFPELATLSLSLPEDLKDDAGRALANAHQFPLTLRTAAYPPLVKFAAVPFGVIERFANAAADGDDAQAPASVPLTLRNVEAALGTKELAVSAGRISDYAPRDDLDVLLWYARVRRLEAGRWTAHQLEDIMAGRKPRQEDKPVVIDARGFSALKGQPDARELALPGIKANDPRPFEVIGVPLAEPGFHVLEVESARLGQSLLASAAPMYVRSTALVTNLGVHIKTGRDDMLAWVTTLDDGRVVPDAAIAVLSCSGKLMAEGKTDADGIWRHRQPLDAPDYCEDTGLSGAYVSARIGADHPLARGKADFSFAFSDWNRGIEPWRFNVPTDTSPKPTLVAHTVFDRTLLRAGETVSMKHFVRIQTRDGLAVPADTDDLPSKLVIEHQGSGQQYEQPLSWRKTASGGLFAVSSLAIPPTAELGVYAARLTDADNHWYGSSEFRVEEFKLPVLTGQLKISDGAGSDVVVAPQALSADVQISYVSGGPAGRLPLRVSGVLRDRWVSFPDYEDYSFSPPEERDGGADDESDAGAGQEAADAQKQSLFLDKQAMVLDARGGGRLAIPALPAISRPQTMLFEASFADPNGEIQTLAQSVPVWPARVQAGIRAGSWVQAGQPARVSGLALAPSGQPQADIAMTITALARTTYSTRKRMVGGFYSYDNRTETRELGTVCEGRTNARGMLDCTVELKDAGAVQLIASAKDAQGRESRAESTVWVTGAGDLWFGGGNDDRIDVIPARKVWKPGETAQFQVRMPFRRATALVAVEREGLLKTQVVKLEGSDPTISIPVEAQWGPNVYVSVLALRGRLRELPWQSFFTWGWRQPASWYNAFVDARGNQAAAPTALVDLAKPSFRFGLAQIRVSDDQDQLRVKVSTDKQTYQVRDKASVTVQVSTPDGKPAAHGMVAFAAVDQALLELASNESWDLLSAMRQFRSYGVDTATAQMEIVGRRHYGRKAMPAGGGGGKSPTRELLDTLLLWKPAVELDAEGRAQFTLPLNDSITRFKLVAIADYGAGRFGTGSSDIASTQDLQIIAGLPALVREGDHYQAMATLRNSTQRAMRLDVAAAYTGTGVPGESLEAQAVDLAPGAAHTLSWEIQAPESDAWGEKATLAWTFEAREQGAQAASDRLAFQQTLVPAVPVATRQATLLALDSGEPAVSLPVSVPRGALAGANGAPRGGLQVHVQSSLAGGLPGVREWFAAYPYTCLEQLGSRAIGLRSESQWRDLMQRLPDYLDEDGLAGYFPGARYGDEVLTAYLLTASHEAQALGLPYAIPERSRLAMTRGLLAFAQGKLTRQRWAPQKDLDVRKLMALEALSRYGLVQPRMLDSIAIDPDRWPTSALIDWLALLQRLPGIPDQAAQLERTGQMLRARLLVSGTTAVFGDEARNDWWWLMVSPESNLARLILATAGQAQWEQDLPRLAQGLLGLQRKGAWRTTTANLLGTLAIEKFARHYERAPVSGRVQASLASGGDAQAFDWAALAPQAGVRAHDFLLPWSTSPSDTLTVGQQGRGQAWATVSSLAAVPAATPLMVGYDIARSVKPVTQAVPGVWSRGDVYRVTLNIKSRAATTWAVLNDPIPAGATILGGGMGRDSGIATQGQAASGWSGPSFVERRHDSYRAYYEYLPAGASTIEYTLRLNTAGRFQLPATRMEAMYQPDVFGELPNPQGLSVEPAQGD</sequence>
<evidence type="ECO:0000256" key="3">
    <source>
        <dbReference type="SAM" id="SignalP"/>
    </source>
</evidence>
<feature type="compositionally biased region" description="Basic and acidic residues" evidence="2">
    <location>
        <begin position="301"/>
        <end position="310"/>
    </location>
</feature>
<proteinExistence type="inferred from homology"/>
<keyword evidence="3" id="KW-0732">Signal</keyword>
<feature type="region of interest" description="Disordered" evidence="2">
    <location>
        <begin position="289"/>
        <end position="310"/>
    </location>
</feature>
<evidence type="ECO:0000256" key="1">
    <source>
        <dbReference type="ARBA" id="ARBA00010556"/>
    </source>
</evidence>
<comment type="similarity">
    <text evidence="1">Belongs to the protease inhibitor I39 (alpha-2-macroglobulin) family. Bacterial alpha-2-macroglobulin subfamily.</text>
</comment>
<dbReference type="Proteomes" id="UP000184226">
    <property type="component" value="Unassembled WGS sequence"/>
</dbReference>
<dbReference type="GO" id="GO:0004866">
    <property type="term" value="F:endopeptidase inhibitor activity"/>
    <property type="evidence" value="ECO:0007669"/>
    <property type="project" value="InterPro"/>
</dbReference>
<dbReference type="PANTHER" id="PTHR40094">
    <property type="entry name" value="ALPHA-2-MACROGLOBULIN HOMOLOG"/>
    <property type="match status" value="1"/>
</dbReference>
<name>A0A1M5MI79_9BURK</name>
<feature type="signal peptide" evidence="3">
    <location>
        <begin position="1"/>
        <end position="20"/>
    </location>
</feature>
<dbReference type="PANTHER" id="PTHR40094:SF1">
    <property type="entry name" value="UBIQUITIN DOMAIN-CONTAINING PROTEIN"/>
    <property type="match status" value="1"/>
</dbReference>
<dbReference type="STRING" id="658167.SAMN04488135_101228"/>
<evidence type="ECO:0008006" key="8">
    <source>
        <dbReference type="Google" id="ProtNLM"/>
    </source>
</evidence>
<accession>A0A1M5MI79</accession>
<dbReference type="EMBL" id="FQXE01000001">
    <property type="protein sequence ID" value="SHG76867.1"/>
    <property type="molecule type" value="Genomic_DNA"/>
</dbReference>
<dbReference type="Pfam" id="PF01835">
    <property type="entry name" value="MG2"/>
    <property type="match status" value="1"/>
</dbReference>
<feature type="chain" id="PRO_5012748067" description="Alpha-2-macroglobulin" evidence="3">
    <location>
        <begin position="21"/>
        <end position="1984"/>
    </location>
</feature>
<dbReference type="InterPro" id="IPR051802">
    <property type="entry name" value="YfhM-like"/>
</dbReference>
<protein>
    <recommendedName>
        <fullName evidence="8">Alpha-2-macroglobulin</fullName>
    </recommendedName>
</protein>
<dbReference type="InterPro" id="IPR008930">
    <property type="entry name" value="Terpenoid_cyclase/PrenylTrfase"/>
</dbReference>
<dbReference type="Pfam" id="PF00207">
    <property type="entry name" value="A2M"/>
    <property type="match status" value="1"/>
</dbReference>
<dbReference type="Pfam" id="PF11974">
    <property type="entry name" value="bMG3"/>
    <property type="match status" value="1"/>
</dbReference>
<evidence type="ECO:0000259" key="5">
    <source>
        <dbReference type="SMART" id="SM01360"/>
    </source>
</evidence>
<dbReference type="InterPro" id="IPR011625">
    <property type="entry name" value="A2M_N_BRD"/>
</dbReference>
<evidence type="ECO:0000313" key="6">
    <source>
        <dbReference type="EMBL" id="SHG76867.1"/>
    </source>
</evidence>
<dbReference type="InterPro" id="IPR002890">
    <property type="entry name" value="MG2"/>
</dbReference>
<evidence type="ECO:0000313" key="7">
    <source>
        <dbReference type="Proteomes" id="UP000184226"/>
    </source>
</evidence>
<feature type="region of interest" description="Disordered" evidence="2">
    <location>
        <begin position="822"/>
        <end position="848"/>
    </location>
</feature>
<feature type="domain" description="Alpha-2-macroglobulin" evidence="5">
    <location>
        <begin position="1284"/>
        <end position="1374"/>
    </location>
</feature>
<dbReference type="Pfam" id="PF07703">
    <property type="entry name" value="A2M_BRD"/>
    <property type="match status" value="1"/>
</dbReference>
<feature type="compositionally biased region" description="Low complexity" evidence="2">
    <location>
        <begin position="839"/>
        <end position="848"/>
    </location>
</feature>
<dbReference type="SMART" id="SM01360">
    <property type="entry name" value="A2M"/>
    <property type="match status" value="1"/>
</dbReference>
<organism evidence="6 7">
    <name type="scientific">Pollutimonas bauzanensis</name>
    <dbReference type="NCBI Taxonomy" id="658167"/>
    <lineage>
        <taxon>Bacteria</taxon>
        <taxon>Pseudomonadati</taxon>
        <taxon>Pseudomonadota</taxon>
        <taxon>Betaproteobacteria</taxon>
        <taxon>Burkholderiales</taxon>
        <taxon>Alcaligenaceae</taxon>
        <taxon>Pollutimonas</taxon>
    </lineage>
</organism>
<dbReference type="InterPro" id="IPR001599">
    <property type="entry name" value="Macroglobln_a2"/>
</dbReference>
<dbReference type="SUPFAM" id="SSF48239">
    <property type="entry name" value="Terpenoid cyclases/Protein prenyltransferases"/>
    <property type="match status" value="1"/>
</dbReference>
<evidence type="ECO:0000259" key="4">
    <source>
        <dbReference type="SMART" id="SM01359"/>
    </source>
</evidence>
<reference evidence="6 7" key="1">
    <citation type="submission" date="2016-11" db="EMBL/GenBank/DDBJ databases">
        <authorList>
            <person name="Jaros S."/>
            <person name="Januszkiewicz K."/>
            <person name="Wedrychowicz H."/>
        </authorList>
    </citation>
    <scope>NUCLEOTIDE SEQUENCE [LARGE SCALE GENOMIC DNA]</scope>
    <source>
        <strain evidence="6 7">CGMCC 1.10190</strain>
    </source>
</reference>
<feature type="domain" description="Alpha-2-macroglobulin bait region" evidence="4">
    <location>
        <begin position="1042"/>
        <end position="1226"/>
    </location>
</feature>
<dbReference type="InterPro" id="IPR021868">
    <property type="entry name" value="Alpha_2_Macroglob_MG3"/>
</dbReference>
<gene>
    <name evidence="6" type="ORF">SAMN04488135_101228</name>
</gene>